<gene>
    <name evidence="1" type="ORF">L6452_27947</name>
</gene>
<dbReference type="Proteomes" id="UP001055879">
    <property type="component" value="Linkage Group LG09"/>
</dbReference>
<accession>A0ACB9A1F8</accession>
<organism evidence="1 2">
    <name type="scientific">Arctium lappa</name>
    <name type="common">Greater burdock</name>
    <name type="synonym">Lappa major</name>
    <dbReference type="NCBI Taxonomy" id="4217"/>
    <lineage>
        <taxon>Eukaryota</taxon>
        <taxon>Viridiplantae</taxon>
        <taxon>Streptophyta</taxon>
        <taxon>Embryophyta</taxon>
        <taxon>Tracheophyta</taxon>
        <taxon>Spermatophyta</taxon>
        <taxon>Magnoliopsida</taxon>
        <taxon>eudicotyledons</taxon>
        <taxon>Gunneridae</taxon>
        <taxon>Pentapetalae</taxon>
        <taxon>asterids</taxon>
        <taxon>campanulids</taxon>
        <taxon>Asterales</taxon>
        <taxon>Asteraceae</taxon>
        <taxon>Carduoideae</taxon>
        <taxon>Cardueae</taxon>
        <taxon>Arctiinae</taxon>
        <taxon>Arctium</taxon>
    </lineage>
</organism>
<dbReference type="EMBL" id="CM042055">
    <property type="protein sequence ID" value="KAI3702220.1"/>
    <property type="molecule type" value="Genomic_DNA"/>
</dbReference>
<evidence type="ECO:0000313" key="2">
    <source>
        <dbReference type="Proteomes" id="UP001055879"/>
    </source>
</evidence>
<comment type="caution">
    <text evidence="1">The sequence shown here is derived from an EMBL/GenBank/DDBJ whole genome shotgun (WGS) entry which is preliminary data.</text>
</comment>
<proteinExistence type="predicted"/>
<evidence type="ECO:0000313" key="1">
    <source>
        <dbReference type="EMBL" id="KAI3702220.1"/>
    </source>
</evidence>
<protein>
    <submittedName>
        <fullName evidence="1">Uncharacterized protein</fullName>
    </submittedName>
</protein>
<reference evidence="1 2" key="2">
    <citation type="journal article" date="2022" name="Mol. Ecol. Resour.">
        <title>The genomes of chicory, endive, great burdock and yacon provide insights into Asteraceae paleo-polyploidization history and plant inulin production.</title>
        <authorList>
            <person name="Fan W."/>
            <person name="Wang S."/>
            <person name="Wang H."/>
            <person name="Wang A."/>
            <person name="Jiang F."/>
            <person name="Liu H."/>
            <person name="Zhao H."/>
            <person name="Xu D."/>
            <person name="Zhang Y."/>
        </authorList>
    </citation>
    <scope>NUCLEOTIDE SEQUENCE [LARGE SCALE GENOMIC DNA]</scope>
    <source>
        <strain evidence="2">cv. Niubang</strain>
    </source>
</reference>
<reference evidence="2" key="1">
    <citation type="journal article" date="2022" name="Mol. Ecol. Resour.">
        <title>The genomes of chicory, endive, great burdock and yacon provide insights into Asteraceae palaeo-polyploidization history and plant inulin production.</title>
        <authorList>
            <person name="Fan W."/>
            <person name="Wang S."/>
            <person name="Wang H."/>
            <person name="Wang A."/>
            <person name="Jiang F."/>
            <person name="Liu H."/>
            <person name="Zhao H."/>
            <person name="Xu D."/>
            <person name="Zhang Y."/>
        </authorList>
    </citation>
    <scope>NUCLEOTIDE SEQUENCE [LARGE SCALE GENOMIC DNA]</scope>
    <source>
        <strain evidence="2">cv. Niubang</strain>
    </source>
</reference>
<name>A0ACB9A1F8_ARCLA</name>
<sequence>MYKLLYADITECKKFDVERTRPTIGVWNMELLRRREYLELNDRGFGNWPLLVQGKLPNNKMVDMLAERSTRSKKQSAELTLEKAISDYPRDSSLQSLDLEFRKLFNPQEECYMGQLPSKWKCGLNEEGPNQTKQLQVLRNKYMAKLLLSDINLRRSFVISDCEKFNALDEKERTRLLQAA</sequence>
<keyword evidence="2" id="KW-1185">Reference proteome</keyword>